<accession>A0A6M4GDT6</accession>
<organism evidence="3 4">
    <name type="scientific">Sphingobium yanoikuyae</name>
    <name type="common">Sphingomonas yanoikuyae</name>
    <dbReference type="NCBI Taxonomy" id="13690"/>
    <lineage>
        <taxon>Bacteria</taxon>
        <taxon>Pseudomonadati</taxon>
        <taxon>Pseudomonadota</taxon>
        <taxon>Alphaproteobacteria</taxon>
        <taxon>Sphingomonadales</taxon>
        <taxon>Sphingomonadaceae</taxon>
        <taxon>Sphingobium</taxon>
    </lineage>
</organism>
<dbReference type="AlphaFoldDB" id="A0A6M4GDT6"/>
<sequence length="81" mass="9147">MTEDVVQTVGRTIRRFREQQGYSQEAFAQKARLDRSYFGRIERGTQNLALRTLCVIAIALEVHPAELLADVEVTFPPPSGQ</sequence>
<dbReference type="PROSITE" id="PS50943">
    <property type="entry name" value="HTH_CROC1"/>
    <property type="match status" value="1"/>
</dbReference>
<dbReference type="GO" id="GO:0003677">
    <property type="term" value="F:DNA binding"/>
    <property type="evidence" value="ECO:0007669"/>
    <property type="project" value="UniProtKB-KW"/>
</dbReference>
<name>A0A6M4GDT6_SPHYA</name>
<reference evidence="3 4" key="1">
    <citation type="submission" date="2020-04" db="EMBL/GenBank/DDBJ databases">
        <title>The Whole Genome Analysis of High salt-tolerant Sphingobium yanoikuyae YC-XJ2 with Aryl organophosphorus flame retardants (aryl-OPFRs)-degrading capacity and characteristics of Related phosphotriesterase.</title>
        <authorList>
            <person name="Li X."/>
        </authorList>
    </citation>
    <scope>NUCLEOTIDE SEQUENCE [LARGE SCALE GENOMIC DNA]</scope>
    <source>
        <strain evidence="3 4">YC-XJ2</strain>
    </source>
</reference>
<dbReference type="Proteomes" id="UP000502611">
    <property type="component" value="Chromosome"/>
</dbReference>
<dbReference type="InterPro" id="IPR001387">
    <property type="entry name" value="Cro/C1-type_HTH"/>
</dbReference>
<dbReference type="SMART" id="SM00530">
    <property type="entry name" value="HTH_XRE"/>
    <property type="match status" value="1"/>
</dbReference>
<dbReference type="PANTHER" id="PTHR46797:SF1">
    <property type="entry name" value="METHYLPHOSPHONATE SYNTHASE"/>
    <property type="match status" value="1"/>
</dbReference>
<dbReference type="InterPro" id="IPR050807">
    <property type="entry name" value="TransReg_Diox_bact_type"/>
</dbReference>
<evidence type="ECO:0000313" key="4">
    <source>
        <dbReference type="Proteomes" id="UP000502611"/>
    </source>
</evidence>
<proteinExistence type="predicted"/>
<dbReference type="InterPro" id="IPR010982">
    <property type="entry name" value="Lambda_DNA-bd_dom_sf"/>
</dbReference>
<dbReference type="EMBL" id="CP053021">
    <property type="protein sequence ID" value="QJR05305.1"/>
    <property type="molecule type" value="Genomic_DNA"/>
</dbReference>
<dbReference type="SUPFAM" id="SSF47413">
    <property type="entry name" value="lambda repressor-like DNA-binding domains"/>
    <property type="match status" value="1"/>
</dbReference>
<dbReference type="CDD" id="cd00093">
    <property type="entry name" value="HTH_XRE"/>
    <property type="match status" value="1"/>
</dbReference>
<evidence type="ECO:0000259" key="2">
    <source>
        <dbReference type="PROSITE" id="PS50943"/>
    </source>
</evidence>
<evidence type="ECO:0000256" key="1">
    <source>
        <dbReference type="ARBA" id="ARBA00023125"/>
    </source>
</evidence>
<keyword evidence="1" id="KW-0238">DNA-binding</keyword>
<dbReference type="GO" id="GO:0003700">
    <property type="term" value="F:DNA-binding transcription factor activity"/>
    <property type="evidence" value="ECO:0007669"/>
    <property type="project" value="TreeGrafter"/>
</dbReference>
<feature type="domain" description="HTH cro/C1-type" evidence="2">
    <location>
        <begin position="13"/>
        <end position="67"/>
    </location>
</feature>
<dbReference type="Pfam" id="PF01381">
    <property type="entry name" value="HTH_3"/>
    <property type="match status" value="1"/>
</dbReference>
<protein>
    <submittedName>
        <fullName evidence="3">Helix-turn-helix transcriptional regulator</fullName>
    </submittedName>
</protein>
<dbReference type="PANTHER" id="PTHR46797">
    <property type="entry name" value="HTH-TYPE TRANSCRIPTIONAL REGULATOR"/>
    <property type="match status" value="1"/>
</dbReference>
<gene>
    <name evidence="3" type="ORF">HH800_06465</name>
</gene>
<dbReference type="GO" id="GO:0005829">
    <property type="term" value="C:cytosol"/>
    <property type="evidence" value="ECO:0007669"/>
    <property type="project" value="TreeGrafter"/>
</dbReference>
<dbReference type="Gene3D" id="1.10.260.40">
    <property type="entry name" value="lambda repressor-like DNA-binding domains"/>
    <property type="match status" value="1"/>
</dbReference>
<evidence type="ECO:0000313" key="3">
    <source>
        <dbReference type="EMBL" id="QJR05305.1"/>
    </source>
</evidence>